<comment type="subcellular location">
    <subcellularLocation>
        <location evidence="1">Nucleus</location>
    </subcellularLocation>
</comment>
<organism evidence="3 4">
    <name type="scientific">Adiantum capillus-veneris</name>
    <name type="common">Maidenhair fern</name>
    <dbReference type="NCBI Taxonomy" id="13818"/>
    <lineage>
        <taxon>Eukaryota</taxon>
        <taxon>Viridiplantae</taxon>
        <taxon>Streptophyta</taxon>
        <taxon>Embryophyta</taxon>
        <taxon>Tracheophyta</taxon>
        <taxon>Polypodiopsida</taxon>
        <taxon>Polypodiidae</taxon>
        <taxon>Polypodiales</taxon>
        <taxon>Pteridineae</taxon>
        <taxon>Pteridaceae</taxon>
        <taxon>Vittarioideae</taxon>
        <taxon>Adiantum</taxon>
    </lineage>
</organism>
<dbReference type="PANTHER" id="PTHR13948:SF38">
    <property type="entry name" value="D111_G-PATCH DOMAIN-CONTAINING PROTEIN"/>
    <property type="match status" value="1"/>
</dbReference>
<dbReference type="Pfam" id="PF06888">
    <property type="entry name" value="Put_Phosphatase"/>
    <property type="match status" value="1"/>
</dbReference>
<comment type="caution">
    <text evidence="3">The sequence shown here is derived from an EMBL/GenBank/DDBJ whole genome shotgun (WGS) entry which is preliminary data.</text>
</comment>
<dbReference type="GO" id="GO:0016791">
    <property type="term" value="F:phosphatase activity"/>
    <property type="evidence" value="ECO:0007669"/>
    <property type="project" value="InterPro"/>
</dbReference>
<dbReference type="InterPro" id="IPR016965">
    <property type="entry name" value="Pase_PHOSPHO-typ"/>
</dbReference>
<evidence type="ECO:0000313" key="3">
    <source>
        <dbReference type="EMBL" id="KAI5084584.1"/>
    </source>
</evidence>
<dbReference type="GO" id="GO:0003723">
    <property type="term" value="F:RNA binding"/>
    <property type="evidence" value="ECO:0007669"/>
    <property type="project" value="TreeGrafter"/>
</dbReference>
<accession>A0A9D4VDW5</accession>
<evidence type="ECO:0000256" key="1">
    <source>
        <dbReference type="ARBA" id="ARBA00004123"/>
    </source>
</evidence>
<keyword evidence="2" id="KW-0539">Nucleus</keyword>
<dbReference type="PANTHER" id="PTHR13948">
    <property type="entry name" value="RNA-BINDING PROTEIN"/>
    <property type="match status" value="1"/>
</dbReference>
<dbReference type="AlphaFoldDB" id="A0A9D4VDW5"/>
<evidence type="ECO:0000313" key="4">
    <source>
        <dbReference type="Proteomes" id="UP000886520"/>
    </source>
</evidence>
<reference evidence="3" key="1">
    <citation type="submission" date="2021-01" db="EMBL/GenBank/DDBJ databases">
        <title>Adiantum capillus-veneris genome.</title>
        <authorList>
            <person name="Fang Y."/>
            <person name="Liao Q."/>
        </authorList>
    </citation>
    <scope>NUCLEOTIDE SEQUENCE</scope>
    <source>
        <strain evidence="3">H3</strain>
        <tissue evidence="3">Leaf</tissue>
    </source>
</reference>
<gene>
    <name evidence="3" type="ORF">GOP47_0000753</name>
</gene>
<dbReference type="EMBL" id="JABFUD020000001">
    <property type="protein sequence ID" value="KAI5084584.1"/>
    <property type="molecule type" value="Genomic_DNA"/>
</dbReference>
<proteinExistence type="predicted"/>
<dbReference type="GO" id="GO:0005634">
    <property type="term" value="C:nucleus"/>
    <property type="evidence" value="ECO:0007669"/>
    <property type="project" value="UniProtKB-SubCell"/>
</dbReference>
<sequence>MSPLLPPCTAIPPTRLLWDEPLVAKHGGLRAYMLSSDQFGENHASMSSGWVEDFLIEFFLKGSSSGATELQTELEENVCVNGTDVVIPIEPRIMQDACESQQQQAECRGDASAEDEKMLEAWQAQYGQVVRTEGEAEACTPAISLWNWTTLVSKGKCKSKTSLRLRGQLAQTSSRLHHSLQHNNGFIRTSDVREVNLDLVKVSSGEIFRLRQPSLKYLSSVARYDSSNPTQDWNFPCINLSGLDESAQVLATAICNTSKIAAANSSIAKPFSPNWNHQRYQQFEERKMVSPAIPAGLRALSGRERALADERKRKYRDRAKERREQYGDGEEDFESGMHYTKQEPLYLDKDTNNAMEEKLKRPLIGRQILERMGWREAPLATFVKSPAHSHFMTKLPAPAAHCLGCELRIISDANAFFIKTTLVHHGLHTLFTHSQHMDGPRVQGL</sequence>
<keyword evidence="4" id="KW-1185">Reference proteome</keyword>
<evidence type="ECO:0008006" key="5">
    <source>
        <dbReference type="Google" id="ProtNLM"/>
    </source>
</evidence>
<dbReference type="OrthoDB" id="4822at2759"/>
<name>A0A9D4VDW5_ADICA</name>
<dbReference type="GO" id="GO:0000398">
    <property type="term" value="P:mRNA splicing, via spliceosome"/>
    <property type="evidence" value="ECO:0007669"/>
    <property type="project" value="TreeGrafter"/>
</dbReference>
<dbReference type="Proteomes" id="UP000886520">
    <property type="component" value="Chromosome 1"/>
</dbReference>
<protein>
    <recommendedName>
        <fullName evidence="5">G-patch domain-containing protein</fullName>
    </recommendedName>
</protein>
<evidence type="ECO:0000256" key="2">
    <source>
        <dbReference type="ARBA" id="ARBA00023242"/>
    </source>
</evidence>